<protein>
    <submittedName>
        <fullName evidence="2">Uncharacterized protein</fullName>
    </submittedName>
</protein>
<evidence type="ECO:0000256" key="1">
    <source>
        <dbReference type="SAM" id="Phobius"/>
    </source>
</evidence>
<evidence type="ECO:0000313" key="3">
    <source>
        <dbReference type="Proteomes" id="UP000645217"/>
    </source>
</evidence>
<keyword evidence="1" id="KW-0812">Transmembrane</keyword>
<dbReference type="RefSeq" id="WP_189167207.1">
    <property type="nucleotide sequence ID" value="NZ_BMNT01000054.1"/>
</dbReference>
<reference evidence="2" key="1">
    <citation type="journal article" date="2014" name="Int. J. Syst. Evol. Microbiol.">
        <title>Complete genome sequence of Corynebacterium casei LMG S-19264T (=DSM 44701T), isolated from a smear-ripened cheese.</title>
        <authorList>
            <consortium name="US DOE Joint Genome Institute (JGI-PGF)"/>
            <person name="Walter F."/>
            <person name="Albersmeier A."/>
            <person name="Kalinowski J."/>
            <person name="Ruckert C."/>
        </authorList>
    </citation>
    <scope>NUCLEOTIDE SEQUENCE</scope>
    <source>
        <strain evidence="2">JCM 13064</strain>
    </source>
</reference>
<organism evidence="2 3">
    <name type="scientific">Sphaerisporangium melleum</name>
    <dbReference type="NCBI Taxonomy" id="321316"/>
    <lineage>
        <taxon>Bacteria</taxon>
        <taxon>Bacillati</taxon>
        <taxon>Actinomycetota</taxon>
        <taxon>Actinomycetes</taxon>
        <taxon>Streptosporangiales</taxon>
        <taxon>Streptosporangiaceae</taxon>
        <taxon>Sphaerisporangium</taxon>
    </lineage>
</organism>
<proteinExistence type="predicted"/>
<dbReference type="Proteomes" id="UP000645217">
    <property type="component" value="Unassembled WGS sequence"/>
</dbReference>
<reference evidence="2" key="2">
    <citation type="submission" date="2020-09" db="EMBL/GenBank/DDBJ databases">
        <authorList>
            <person name="Sun Q."/>
            <person name="Ohkuma M."/>
        </authorList>
    </citation>
    <scope>NUCLEOTIDE SEQUENCE</scope>
    <source>
        <strain evidence="2">JCM 13064</strain>
    </source>
</reference>
<sequence>MLRGVRTWACFDGGVVERRVPEAREIYWTFGCGISVVIATAFATFGTFLDIHLVARAQLYCLGDLSVGENLSGTLFAVTRMVLFPVISVLSALLAVSFHLLGRLPWLAARIWPRPILLALTIAGSIAGPVAMAMYDLATEGTPGDCVLPWWPTWLPS</sequence>
<feature type="transmembrane region" description="Helical" evidence="1">
    <location>
        <begin position="26"/>
        <end position="49"/>
    </location>
</feature>
<dbReference type="EMBL" id="BMNT01000054">
    <property type="protein sequence ID" value="GGL16560.1"/>
    <property type="molecule type" value="Genomic_DNA"/>
</dbReference>
<feature type="transmembrane region" description="Helical" evidence="1">
    <location>
        <begin position="116"/>
        <end position="135"/>
    </location>
</feature>
<keyword evidence="3" id="KW-1185">Reference proteome</keyword>
<keyword evidence="1" id="KW-1133">Transmembrane helix</keyword>
<accession>A0A917VTD2</accession>
<feature type="transmembrane region" description="Helical" evidence="1">
    <location>
        <begin position="82"/>
        <end position="104"/>
    </location>
</feature>
<name>A0A917VTD2_9ACTN</name>
<gene>
    <name evidence="2" type="ORF">GCM10007964_68180</name>
</gene>
<dbReference type="AlphaFoldDB" id="A0A917VTD2"/>
<comment type="caution">
    <text evidence="2">The sequence shown here is derived from an EMBL/GenBank/DDBJ whole genome shotgun (WGS) entry which is preliminary data.</text>
</comment>
<keyword evidence="1" id="KW-0472">Membrane</keyword>
<evidence type="ECO:0000313" key="2">
    <source>
        <dbReference type="EMBL" id="GGL16560.1"/>
    </source>
</evidence>